<dbReference type="OrthoDB" id="5525831at2"/>
<dbReference type="GO" id="GO:0032259">
    <property type="term" value="P:methylation"/>
    <property type="evidence" value="ECO:0007669"/>
    <property type="project" value="UniProtKB-KW"/>
</dbReference>
<dbReference type="GO" id="GO:0008168">
    <property type="term" value="F:methyltransferase activity"/>
    <property type="evidence" value="ECO:0007669"/>
    <property type="project" value="UniProtKB-KW"/>
</dbReference>
<sequence>MSDPTPWIVAEDRGDIRKHAPATMRNRDAIAAVLAESLPGRGTVLEVASGSGEHAAFFAAQFPALNWQPSDPDPSALASIASWCAGLGNVLAPLAIDAATAEWGIECADALLCINMVHISPWSATLGLMAGAGRILPAGAPLILYGPYRRADIPTAPSNEAFDASLKARNPAWGLRDVAAVSAAATAHGLALERLVEMPANNVTLIYRR</sequence>
<dbReference type="STRING" id="1888892.BFL28_03890"/>
<dbReference type="AlphaFoldDB" id="A0A1E3LVM6"/>
<accession>A0A1E3LVM6</accession>
<dbReference type="RefSeq" id="WP_069321353.1">
    <property type="nucleotide sequence ID" value="NZ_MDDS01000046.1"/>
</dbReference>
<protein>
    <submittedName>
        <fullName evidence="1">SAM-dependent methyltransferase</fullName>
    </submittedName>
</protein>
<dbReference type="Gene3D" id="3.40.50.150">
    <property type="entry name" value="Vaccinia Virus protein VP39"/>
    <property type="match status" value="1"/>
</dbReference>
<evidence type="ECO:0000313" key="2">
    <source>
        <dbReference type="Proteomes" id="UP000094487"/>
    </source>
</evidence>
<dbReference type="Proteomes" id="UP000094487">
    <property type="component" value="Unassembled WGS sequence"/>
</dbReference>
<reference evidence="1 2" key="1">
    <citation type="submission" date="2016-08" db="EMBL/GenBank/DDBJ databases">
        <title>Draft genome of the agarase producing Sphingomonas sp. MCT13.</title>
        <authorList>
            <person name="D'Andrea M.M."/>
            <person name="Rossolini G.M."/>
            <person name="Thaller M.C."/>
        </authorList>
    </citation>
    <scope>NUCLEOTIDE SEQUENCE [LARGE SCALE GENOMIC DNA]</scope>
    <source>
        <strain evidence="1 2">MCT13</strain>
    </source>
</reference>
<dbReference type="SUPFAM" id="SSF53335">
    <property type="entry name" value="S-adenosyl-L-methionine-dependent methyltransferases"/>
    <property type="match status" value="1"/>
</dbReference>
<dbReference type="InterPro" id="IPR010342">
    <property type="entry name" value="DUF938"/>
</dbReference>
<name>A0A1E3LVM6_9SPHN</name>
<dbReference type="InterPro" id="IPR029063">
    <property type="entry name" value="SAM-dependent_MTases_sf"/>
</dbReference>
<keyword evidence="2" id="KW-1185">Reference proteome</keyword>
<dbReference type="PANTHER" id="PTHR20974">
    <property type="entry name" value="UPF0585 PROTEIN CG18661"/>
    <property type="match status" value="1"/>
</dbReference>
<evidence type="ECO:0000313" key="1">
    <source>
        <dbReference type="EMBL" id="ODP36860.1"/>
    </source>
</evidence>
<gene>
    <name evidence="1" type="ORF">BFL28_03890</name>
</gene>
<dbReference type="EMBL" id="MDDS01000046">
    <property type="protein sequence ID" value="ODP36860.1"/>
    <property type="molecule type" value="Genomic_DNA"/>
</dbReference>
<comment type="caution">
    <text evidence="1">The sequence shown here is derived from an EMBL/GenBank/DDBJ whole genome shotgun (WGS) entry which is preliminary data.</text>
</comment>
<proteinExistence type="predicted"/>
<keyword evidence="1" id="KW-0489">Methyltransferase</keyword>
<dbReference type="Pfam" id="PF06080">
    <property type="entry name" value="DUF938"/>
    <property type="match status" value="1"/>
</dbReference>
<dbReference type="PANTHER" id="PTHR20974:SF0">
    <property type="entry name" value="UPF0585 PROTEIN CG18661"/>
    <property type="match status" value="1"/>
</dbReference>
<organism evidence="1 2">
    <name type="scientific">Sphingomonas turrisvirgatae</name>
    <dbReference type="NCBI Taxonomy" id="1888892"/>
    <lineage>
        <taxon>Bacteria</taxon>
        <taxon>Pseudomonadati</taxon>
        <taxon>Pseudomonadota</taxon>
        <taxon>Alphaproteobacteria</taxon>
        <taxon>Sphingomonadales</taxon>
        <taxon>Sphingomonadaceae</taxon>
        <taxon>Sphingomonas</taxon>
    </lineage>
</organism>
<keyword evidence="1" id="KW-0808">Transferase</keyword>